<dbReference type="Proteomes" id="UP001216638">
    <property type="component" value="Chromosome 3"/>
</dbReference>
<keyword evidence="6" id="KW-0472">Membrane</keyword>
<dbReference type="InterPro" id="IPR019756">
    <property type="entry name" value="Pept_S26A_signal_pept_1_Ser-AS"/>
</dbReference>
<keyword evidence="2 9" id="KW-0645">Protease</keyword>
<organism evidence="11 12">
    <name type="scientific">Malassezia brasiliensis</name>
    <dbReference type="NCBI Taxonomy" id="1821822"/>
    <lineage>
        <taxon>Eukaryota</taxon>
        <taxon>Fungi</taxon>
        <taxon>Dikarya</taxon>
        <taxon>Basidiomycota</taxon>
        <taxon>Ustilaginomycotina</taxon>
        <taxon>Malasseziomycetes</taxon>
        <taxon>Malasseziales</taxon>
        <taxon>Malasseziaceae</taxon>
        <taxon>Malassezia</taxon>
    </lineage>
</organism>
<evidence type="ECO:0000256" key="8">
    <source>
        <dbReference type="PIRSR" id="PIRSR600223-1"/>
    </source>
</evidence>
<dbReference type="InterPro" id="IPR019757">
    <property type="entry name" value="Pept_S26A_signal_pept_1_Lys-AS"/>
</dbReference>
<protein>
    <recommendedName>
        <fullName evidence="9">Mitochondrial inner membrane protease subunit</fullName>
        <ecNumber evidence="9">3.4.21.-</ecNumber>
    </recommendedName>
</protein>
<evidence type="ECO:0000259" key="10">
    <source>
        <dbReference type="Pfam" id="PF10502"/>
    </source>
</evidence>
<dbReference type="InterPro" id="IPR036286">
    <property type="entry name" value="LexA/Signal_pep-like_sf"/>
</dbReference>
<evidence type="ECO:0000256" key="4">
    <source>
        <dbReference type="ARBA" id="ARBA00022801"/>
    </source>
</evidence>
<dbReference type="Pfam" id="PF10502">
    <property type="entry name" value="Peptidase_S26"/>
    <property type="match status" value="1"/>
</dbReference>
<name>A0AAF0DV24_9BASI</name>
<dbReference type="EMBL" id="CP119953">
    <property type="protein sequence ID" value="WFC96289.1"/>
    <property type="molecule type" value="Genomic_DNA"/>
</dbReference>
<dbReference type="GO" id="GO:0006627">
    <property type="term" value="P:protein processing involved in protein targeting to mitochondrion"/>
    <property type="evidence" value="ECO:0007669"/>
    <property type="project" value="TreeGrafter"/>
</dbReference>
<dbReference type="PROSITE" id="PS00501">
    <property type="entry name" value="SPASE_I_1"/>
    <property type="match status" value="1"/>
</dbReference>
<evidence type="ECO:0000313" key="12">
    <source>
        <dbReference type="Proteomes" id="UP001216638"/>
    </source>
</evidence>
<dbReference type="PROSITE" id="PS00760">
    <property type="entry name" value="SPASE_I_2"/>
    <property type="match status" value="1"/>
</dbReference>
<dbReference type="GO" id="GO:0042720">
    <property type="term" value="C:mitochondrial inner membrane peptidase complex"/>
    <property type="evidence" value="ECO:0007669"/>
    <property type="project" value="TreeGrafter"/>
</dbReference>
<dbReference type="PANTHER" id="PTHR12383">
    <property type="entry name" value="PROTEASE FAMILY S26 MITOCHONDRIAL INNER MEMBRANE PROTEASE-RELATED"/>
    <property type="match status" value="1"/>
</dbReference>
<evidence type="ECO:0000256" key="3">
    <source>
        <dbReference type="ARBA" id="ARBA00022792"/>
    </source>
</evidence>
<dbReference type="InterPro" id="IPR052064">
    <property type="entry name" value="Mito_IMP1_subunit"/>
</dbReference>
<dbReference type="Gene3D" id="2.10.109.10">
    <property type="entry name" value="Umud Fragment, subunit A"/>
    <property type="match status" value="1"/>
</dbReference>
<dbReference type="SUPFAM" id="SSF51306">
    <property type="entry name" value="LexA/Signal peptidase"/>
    <property type="match status" value="1"/>
</dbReference>
<dbReference type="PANTHER" id="PTHR12383:SF16">
    <property type="entry name" value="MITOCHONDRIAL INNER MEMBRANE PROTEASE SUBUNIT 1"/>
    <property type="match status" value="1"/>
</dbReference>
<dbReference type="CDD" id="cd06530">
    <property type="entry name" value="S26_SPase_I"/>
    <property type="match status" value="1"/>
</dbReference>
<accession>A0AAF0DV24</accession>
<dbReference type="InterPro" id="IPR019533">
    <property type="entry name" value="Peptidase_S26"/>
</dbReference>
<feature type="domain" description="Peptidase S26" evidence="10">
    <location>
        <begin position="16"/>
        <end position="208"/>
    </location>
</feature>
<dbReference type="GO" id="GO:0006465">
    <property type="term" value="P:signal peptide processing"/>
    <property type="evidence" value="ECO:0007669"/>
    <property type="project" value="InterPro"/>
</dbReference>
<evidence type="ECO:0000256" key="1">
    <source>
        <dbReference type="ARBA" id="ARBA00004273"/>
    </source>
</evidence>
<dbReference type="AlphaFoldDB" id="A0AAF0DV24"/>
<reference evidence="11" key="1">
    <citation type="submission" date="2023-03" db="EMBL/GenBank/DDBJ databases">
        <title>Mating type loci evolution in Malassezia.</title>
        <authorList>
            <person name="Coelho M.A."/>
        </authorList>
    </citation>
    <scope>NUCLEOTIDE SEQUENCE</scope>
    <source>
        <strain evidence="11">CBS 14135</strain>
    </source>
</reference>
<dbReference type="PRINTS" id="PR00727">
    <property type="entry name" value="LEADERPTASE"/>
</dbReference>
<evidence type="ECO:0000256" key="6">
    <source>
        <dbReference type="ARBA" id="ARBA00023136"/>
    </source>
</evidence>
<keyword evidence="4 9" id="KW-0378">Hydrolase</keyword>
<gene>
    <name evidence="11" type="ORF">MBRA1_002946</name>
</gene>
<dbReference type="NCBIfam" id="TIGR02227">
    <property type="entry name" value="sigpep_I_bact"/>
    <property type="match status" value="1"/>
</dbReference>
<dbReference type="EC" id="3.4.21.-" evidence="9"/>
<keyword evidence="3 9" id="KW-0999">Mitochondrion inner membrane</keyword>
<evidence type="ECO:0000256" key="7">
    <source>
        <dbReference type="ARBA" id="ARBA00038445"/>
    </source>
</evidence>
<evidence type="ECO:0000313" key="11">
    <source>
        <dbReference type="EMBL" id="WFC96289.1"/>
    </source>
</evidence>
<evidence type="ECO:0000256" key="5">
    <source>
        <dbReference type="ARBA" id="ARBA00023128"/>
    </source>
</evidence>
<evidence type="ECO:0000256" key="9">
    <source>
        <dbReference type="RuleBase" id="RU362041"/>
    </source>
</evidence>
<comment type="subcellular location">
    <subcellularLocation>
        <location evidence="1 9">Mitochondrion inner membrane</location>
    </subcellularLocation>
</comment>
<proteinExistence type="inferred from homology"/>
<feature type="active site" evidence="8">
    <location>
        <position position="44"/>
    </location>
</feature>
<dbReference type="GO" id="GO:0004252">
    <property type="term" value="F:serine-type endopeptidase activity"/>
    <property type="evidence" value="ECO:0007669"/>
    <property type="project" value="InterPro"/>
</dbReference>
<keyword evidence="12" id="KW-1185">Reference proteome</keyword>
<comment type="similarity">
    <text evidence="7">Belongs to the peptidase S26 family. IMP1 subfamily.</text>
</comment>
<evidence type="ECO:0000256" key="2">
    <source>
        <dbReference type="ARBA" id="ARBA00022670"/>
    </source>
</evidence>
<keyword evidence="5 9" id="KW-0496">Mitochondrion</keyword>
<feature type="active site" evidence="8">
    <location>
        <position position="121"/>
    </location>
</feature>
<sequence length="222" mass="24346">MAWAKASQWTRQATRLSVFTVQMMCAVHLINQHIFEVRMCKGASMLPTLSPSGDLVVHLRLPFLRFLSELPFASAELKERFPPVPKGLPCAKTDPSMGQGLKIGDMVVATSPTDPTRTVCKRILGMGGDTILVDPRDVASGLTDAAAAHHELARMLEGPQGLYHATRIVTIPKGHVWLAGDNLANSTDSRHYGPVPLALVKGRVVARIYPRPQWLHNALQYL</sequence>
<dbReference type="InterPro" id="IPR000223">
    <property type="entry name" value="Pept_S26A_signal_pept_1"/>
</dbReference>